<evidence type="ECO:0000313" key="2">
    <source>
        <dbReference type="Proteomes" id="UP001056120"/>
    </source>
</evidence>
<keyword evidence="2" id="KW-1185">Reference proteome</keyword>
<comment type="caution">
    <text evidence="1">The sequence shown here is derived from an EMBL/GenBank/DDBJ whole genome shotgun (WGS) entry which is preliminary data.</text>
</comment>
<name>A0ACB9IUZ7_9ASTR</name>
<dbReference type="EMBL" id="CM042024">
    <property type="protein sequence ID" value="KAI3811498.1"/>
    <property type="molecule type" value="Genomic_DNA"/>
</dbReference>
<dbReference type="Proteomes" id="UP001056120">
    <property type="component" value="Linkage Group LG07"/>
</dbReference>
<sequence>MGDVQVSSPKVIENTFATTPNVPYHDETLVKNVCWTNSEKSDRSKSTRNVFVPIKTDITINNQEDEKGMHSVIFKHNQESGPSYLNCKAETTDVEENKEQLANQVKDPDGEIQLIICKDDNQCCQGRYGLEPVKRYCSDSFCVVIHGTMSIYQGQLLHYYNCSIITHQVARDKLAFVNLAGSKQAPGTNSGQKLRDGAYMTQQDNLTSLEQTILEALGYVYEKISHNNLVQDEVTFVIVVVQAWVQNFRLF</sequence>
<protein>
    <submittedName>
        <fullName evidence="1">Uncharacterized protein</fullName>
    </submittedName>
</protein>
<reference evidence="2" key="1">
    <citation type="journal article" date="2022" name="Mol. Ecol. Resour.">
        <title>The genomes of chicory, endive, great burdock and yacon provide insights into Asteraceae palaeo-polyploidization history and plant inulin production.</title>
        <authorList>
            <person name="Fan W."/>
            <person name="Wang S."/>
            <person name="Wang H."/>
            <person name="Wang A."/>
            <person name="Jiang F."/>
            <person name="Liu H."/>
            <person name="Zhao H."/>
            <person name="Xu D."/>
            <person name="Zhang Y."/>
        </authorList>
    </citation>
    <scope>NUCLEOTIDE SEQUENCE [LARGE SCALE GENOMIC DNA]</scope>
    <source>
        <strain evidence="2">cv. Yunnan</strain>
    </source>
</reference>
<reference evidence="1 2" key="2">
    <citation type="journal article" date="2022" name="Mol. Ecol. Resour.">
        <title>The genomes of chicory, endive, great burdock and yacon provide insights into Asteraceae paleo-polyploidization history and plant inulin production.</title>
        <authorList>
            <person name="Fan W."/>
            <person name="Wang S."/>
            <person name="Wang H."/>
            <person name="Wang A."/>
            <person name="Jiang F."/>
            <person name="Liu H."/>
            <person name="Zhao H."/>
            <person name="Xu D."/>
            <person name="Zhang Y."/>
        </authorList>
    </citation>
    <scope>NUCLEOTIDE SEQUENCE [LARGE SCALE GENOMIC DNA]</scope>
    <source>
        <strain evidence="2">cv. Yunnan</strain>
        <tissue evidence="1">Leaves</tissue>
    </source>
</reference>
<gene>
    <name evidence="1" type="ORF">L1987_21222</name>
</gene>
<evidence type="ECO:0000313" key="1">
    <source>
        <dbReference type="EMBL" id="KAI3811498.1"/>
    </source>
</evidence>
<accession>A0ACB9IUZ7</accession>
<proteinExistence type="predicted"/>
<organism evidence="1 2">
    <name type="scientific">Smallanthus sonchifolius</name>
    <dbReference type="NCBI Taxonomy" id="185202"/>
    <lineage>
        <taxon>Eukaryota</taxon>
        <taxon>Viridiplantae</taxon>
        <taxon>Streptophyta</taxon>
        <taxon>Embryophyta</taxon>
        <taxon>Tracheophyta</taxon>
        <taxon>Spermatophyta</taxon>
        <taxon>Magnoliopsida</taxon>
        <taxon>eudicotyledons</taxon>
        <taxon>Gunneridae</taxon>
        <taxon>Pentapetalae</taxon>
        <taxon>asterids</taxon>
        <taxon>campanulids</taxon>
        <taxon>Asterales</taxon>
        <taxon>Asteraceae</taxon>
        <taxon>Asteroideae</taxon>
        <taxon>Heliantheae alliance</taxon>
        <taxon>Millerieae</taxon>
        <taxon>Smallanthus</taxon>
    </lineage>
</organism>